<reference evidence="1" key="2">
    <citation type="submission" date="2013-04" db="UniProtKB">
        <authorList>
            <consortium name="EnsemblPlants"/>
        </authorList>
    </citation>
    <scope>IDENTIFICATION</scope>
</reference>
<evidence type="ECO:0000313" key="1">
    <source>
        <dbReference type="EnsemblPlants" id="OB03G17380.1"/>
    </source>
</evidence>
<evidence type="ECO:0000313" key="2">
    <source>
        <dbReference type="Proteomes" id="UP000006038"/>
    </source>
</evidence>
<protein>
    <submittedName>
        <fullName evidence="1">Uncharacterized protein</fullName>
    </submittedName>
</protein>
<dbReference type="EnsemblPlants" id="OB03G17380.1">
    <property type="protein sequence ID" value="OB03G17380.1"/>
    <property type="gene ID" value="OB03G17380"/>
</dbReference>
<accession>J3LL12</accession>
<proteinExistence type="predicted"/>
<dbReference type="Proteomes" id="UP000006038">
    <property type="component" value="Chromosome 3"/>
</dbReference>
<name>J3LL12_ORYBR</name>
<dbReference type="Gramene" id="OB03G17380.1">
    <property type="protein sequence ID" value="OB03G17380.1"/>
    <property type="gene ID" value="OB03G17380"/>
</dbReference>
<dbReference type="AlphaFoldDB" id="J3LL12"/>
<keyword evidence="2" id="KW-1185">Reference proteome</keyword>
<organism evidence="1">
    <name type="scientific">Oryza brachyantha</name>
    <name type="common">malo sina</name>
    <dbReference type="NCBI Taxonomy" id="4533"/>
    <lineage>
        <taxon>Eukaryota</taxon>
        <taxon>Viridiplantae</taxon>
        <taxon>Streptophyta</taxon>
        <taxon>Embryophyta</taxon>
        <taxon>Tracheophyta</taxon>
        <taxon>Spermatophyta</taxon>
        <taxon>Magnoliopsida</taxon>
        <taxon>Liliopsida</taxon>
        <taxon>Poales</taxon>
        <taxon>Poaceae</taxon>
        <taxon>BOP clade</taxon>
        <taxon>Oryzoideae</taxon>
        <taxon>Oryzeae</taxon>
        <taxon>Oryzinae</taxon>
        <taxon>Oryza</taxon>
    </lineage>
</organism>
<reference evidence="1" key="1">
    <citation type="journal article" date="2013" name="Nat. Commun.">
        <title>Whole-genome sequencing of Oryza brachyantha reveals mechanisms underlying Oryza genome evolution.</title>
        <authorList>
            <person name="Chen J."/>
            <person name="Huang Q."/>
            <person name="Gao D."/>
            <person name="Wang J."/>
            <person name="Lang Y."/>
            <person name="Liu T."/>
            <person name="Li B."/>
            <person name="Bai Z."/>
            <person name="Luis Goicoechea J."/>
            <person name="Liang C."/>
            <person name="Chen C."/>
            <person name="Zhang W."/>
            <person name="Sun S."/>
            <person name="Liao Y."/>
            <person name="Zhang X."/>
            <person name="Yang L."/>
            <person name="Song C."/>
            <person name="Wang M."/>
            <person name="Shi J."/>
            <person name="Liu G."/>
            <person name="Liu J."/>
            <person name="Zhou H."/>
            <person name="Zhou W."/>
            <person name="Yu Q."/>
            <person name="An N."/>
            <person name="Chen Y."/>
            <person name="Cai Q."/>
            <person name="Wang B."/>
            <person name="Liu B."/>
            <person name="Min J."/>
            <person name="Huang Y."/>
            <person name="Wu H."/>
            <person name="Li Z."/>
            <person name="Zhang Y."/>
            <person name="Yin Y."/>
            <person name="Song W."/>
            <person name="Jiang J."/>
            <person name="Jackson S.A."/>
            <person name="Wing R.A."/>
            <person name="Wang J."/>
            <person name="Chen M."/>
        </authorList>
    </citation>
    <scope>NUCLEOTIDE SEQUENCE [LARGE SCALE GENOMIC DNA]</scope>
    <source>
        <strain evidence="1">cv. IRGC 101232</strain>
    </source>
</reference>
<sequence length="104" mass="12474">MMHKTITDNDLRCPDIEIIKHHHHSTNPQDRWDTKEETMKLIEQEVFLSSQMPTQREGMEIADISTRHQFRPPVCLYSLHRERFKPPELRNKPEIIPLGKHINR</sequence>
<dbReference type="HOGENOM" id="CLU_2254281_0_0_1"/>